<keyword evidence="4" id="KW-1185">Reference proteome</keyword>
<accession>A0ABT1LBC1</accession>
<evidence type="ECO:0000256" key="1">
    <source>
        <dbReference type="SAM" id="MobiDB-lite"/>
    </source>
</evidence>
<proteinExistence type="predicted"/>
<gene>
    <name evidence="3" type="ORF">NK718_09710</name>
</gene>
<feature type="region of interest" description="Disordered" evidence="1">
    <location>
        <begin position="22"/>
        <end position="111"/>
    </location>
</feature>
<reference evidence="3 4" key="1">
    <citation type="submission" date="2022-07" db="EMBL/GenBank/DDBJ databases">
        <authorList>
            <person name="Li W.-J."/>
            <person name="Deng Q.-Q."/>
        </authorList>
    </citation>
    <scope>NUCLEOTIDE SEQUENCE [LARGE SCALE GENOMIC DNA]</scope>
    <source>
        <strain evidence="3 4">SYSU M60028</strain>
    </source>
</reference>
<evidence type="ECO:0000313" key="4">
    <source>
        <dbReference type="Proteomes" id="UP001205890"/>
    </source>
</evidence>
<evidence type="ECO:0000256" key="2">
    <source>
        <dbReference type="SAM" id="SignalP"/>
    </source>
</evidence>
<dbReference type="RefSeq" id="WP_254741048.1">
    <property type="nucleotide sequence ID" value="NZ_JANCLU010000007.1"/>
</dbReference>
<keyword evidence="2" id="KW-0732">Signal</keyword>
<dbReference type="EMBL" id="JANCLU010000007">
    <property type="protein sequence ID" value="MCP8938789.1"/>
    <property type="molecule type" value="Genomic_DNA"/>
</dbReference>
<feature type="chain" id="PRO_5045798886" evidence="2">
    <location>
        <begin position="24"/>
        <end position="111"/>
    </location>
</feature>
<comment type="caution">
    <text evidence="3">The sequence shown here is derived from an EMBL/GenBank/DDBJ whole genome shotgun (WGS) entry which is preliminary data.</text>
</comment>
<organism evidence="3 4">
    <name type="scientific">Alsobacter ponti</name>
    <dbReference type="NCBI Taxonomy" id="2962936"/>
    <lineage>
        <taxon>Bacteria</taxon>
        <taxon>Pseudomonadati</taxon>
        <taxon>Pseudomonadota</taxon>
        <taxon>Alphaproteobacteria</taxon>
        <taxon>Hyphomicrobiales</taxon>
        <taxon>Alsobacteraceae</taxon>
        <taxon>Alsobacter</taxon>
    </lineage>
</organism>
<dbReference type="Proteomes" id="UP001205890">
    <property type="component" value="Unassembled WGS sequence"/>
</dbReference>
<name>A0ABT1LBC1_9HYPH</name>
<evidence type="ECO:0000313" key="3">
    <source>
        <dbReference type="EMBL" id="MCP8938789.1"/>
    </source>
</evidence>
<sequence>MVRSAWLAAAWLSLALAGGPALAQDATQPPTLPVQPGNPQTTIPEKVDPKAVPKGETTGSTLSEQLKDSKGVIKPPPGVDPEIHVPAPEVGRMPVIPPPGSPGGAKDVQPR</sequence>
<feature type="signal peptide" evidence="2">
    <location>
        <begin position="1"/>
        <end position="23"/>
    </location>
</feature>
<protein>
    <submittedName>
        <fullName evidence="3">Uncharacterized protein</fullName>
    </submittedName>
</protein>